<dbReference type="Proteomes" id="UP000287651">
    <property type="component" value="Unassembled WGS sequence"/>
</dbReference>
<evidence type="ECO:0000313" key="2">
    <source>
        <dbReference type="EMBL" id="RRT77163.1"/>
    </source>
</evidence>
<keyword evidence="1" id="KW-0472">Membrane</keyword>
<protein>
    <submittedName>
        <fullName evidence="2">Uncharacterized protein</fullName>
    </submittedName>
</protein>
<sequence length="120" mass="13827">VGLPFVTALTTLFSYGLLFAFGQLRDHRLGYAPICLGLEDFYTRRLYLRIQVCSNDCSPLGYELSYNPGRSYDPFNELYIFMTTNVLMWQNCFSRPIASAPDAWVDVVDRYSNDNNKTLQ</sequence>
<keyword evidence="1" id="KW-0812">Transmembrane</keyword>
<name>A0A427ALM9_ENSVE</name>
<feature type="non-terminal residue" evidence="2">
    <location>
        <position position="1"/>
    </location>
</feature>
<comment type="caution">
    <text evidence="2">The sequence shown here is derived from an EMBL/GenBank/DDBJ whole genome shotgun (WGS) entry which is preliminary data.</text>
</comment>
<proteinExistence type="predicted"/>
<gene>
    <name evidence="2" type="ORF">B296_00016573</name>
</gene>
<evidence type="ECO:0000256" key="1">
    <source>
        <dbReference type="SAM" id="Phobius"/>
    </source>
</evidence>
<accession>A0A427ALM9</accession>
<keyword evidence="1" id="KW-1133">Transmembrane helix</keyword>
<dbReference type="AlphaFoldDB" id="A0A427ALM9"/>
<feature type="transmembrane region" description="Helical" evidence="1">
    <location>
        <begin position="6"/>
        <end position="24"/>
    </location>
</feature>
<dbReference type="EMBL" id="AMZH03001998">
    <property type="protein sequence ID" value="RRT77163.1"/>
    <property type="molecule type" value="Genomic_DNA"/>
</dbReference>
<evidence type="ECO:0000313" key="3">
    <source>
        <dbReference type="Proteomes" id="UP000287651"/>
    </source>
</evidence>
<organism evidence="2 3">
    <name type="scientific">Ensete ventricosum</name>
    <name type="common">Abyssinian banana</name>
    <name type="synonym">Musa ensete</name>
    <dbReference type="NCBI Taxonomy" id="4639"/>
    <lineage>
        <taxon>Eukaryota</taxon>
        <taxon>Viridiplantae</taxon>
        <taxon>Streptophyta</taxon>
        <taxon>Embryophyta</taxon>
        <taxon>Tracheophyta</taxon>
        <taxon>Spermatophyta</taxon>
        <taxon>Magnoliopsida</taxon>
        <taxon>Liliopsida</taxon>
        <taxon>Zingiberales</taxon>
        <taxon>Musaceae</taxon>
        <taxon>Ensete</taxon>
    </lineage>
</organism>
<reference evidence="2 3" key="1">
    <citation type="journal article" date="2014" name="Agronomy (Basel)">
        <title>A Draft Genome Sequence for Ensete ventricosum, the Drought-Tolerant Tree Against Hunger.</title>
        <authorList>
            <person name="Harrison J."/>
            <person name="Moore K.A."/>
            <person name="Paszkiewicz K."/>
            <person name="Jones T."/>
            <person name="Grant M."/>
            <person name="Ambacheew D."/>
            <person name="Muzemil S."/>
            <person name="Studholme D.J."/>
        </authorList>
    </citation>
    <scope>NUCLEOTIDE SEQUENCE [LARGE SCALE GENOMIC DNA]</scope>
</reference>